<keyword evidence="5" id="KW-0408">Iron</keyword>
<accession>A0A7S3LTE2</accession>
<protein>
    <recommendedName>
        <fullName evidence="6">Prolyl 4-hydroxylase alpha subunit domain-containing protein</fullName>
    </recommendedName>
</protein>
<dbReference type="InterPro" id="IPR006620">
    <property type="entry name" value="Pro_4_hyd_alph"/>
</dbReference>
<proteinExistence type="predicted"/>
<reference evidence="7" key="1">
    <citation type="submission" date="2021-01" db="EMBL/GenBank/DDBJ databases">
        <authorList>
            <person name="Corre E."/>
            <person name="Pelletier E."/>
            <person name="Niang G."/>
            <person name="Scheremetjew M."/>
            <person name="Finn R."/>
            <person name="Kale V."/>
            <person name="Holt S."/>
            <person name="Cochrane G."/>
            <person name="Meng A."/>
            <person name="Brown T."/>
            <person name="Cohen L."/>
        </authorList>
    </citation>
    <scope>NUCLEOTIDE SEQUENCE</scope>
    <source>
        <strain evidence="7">NIES-2562</strain>
    </source>
</reference>
<dbReference type="PANTHER" id="PTHR10869">
    <property type="entry name" value="PROLYL 4-HYDROXYLASE ALPHA SUBUNIT"/>
    <property type="match status" value="1"/>
</dbReference>
<comment type="cofactor">
    <cofactor evidence="1">
        <name>L-ascorbate</name>
        <dbReference type="ChEBI" id="CHEBI:38290"/>
    </cofactor>
</comment>
<dbReference type="EMBL" id="HBIB01039028">
    <property type="protein sequence ID" value="CAE0263084.1"/>
    <property type="molecule type" value="Transcribed_RNA"/>
</dbReference>
<dbReference type="InterPro" id="IPR045054">
    <property type="entry name" value="P4HA-like"/>
</dbReference>
<dbReference type="GO" id="GO:0005506">
    <property type="term" value="F:iron ion binding"/>
    <property type="evidence" value="ECO:0007669"/>
    <property type="project" value="InterPro"/>
</dbReference>
<name>A0A7S3LTE2_9EUKA</name>
<dbReference type="Gene3D" id="2.60.120.620">
    <property type="entry name" value="q2cbj1_9rhob like domain"/>
    <property type="match status" value="1"/>
</dbReference>
<evidence type="ECO:0000256" key="1">
    <source>
        <dbReference type="ARBA" id="ARBA00001961"/>
    </source>
</evidence>
<evidence type="ECO:0000256" key="3">
    <source>
        <dbReference type="ARBA" id="ARBA00022964"/>
    </source>
</evidence>
<dbReference type="SMART" id="SM00702">
    <property type="entry name" value="P4Hc"/>
    <property type="match status" value="1"/>
</dbReference>
<evidence type="ECO:0000256" key="4">
    <source>
        <dbReference type="ARBA" id="ARBA00023002"/>
    </source>
</evidence>
<dbReference type="GO" id="GO:0004656">
    <property type="term" value="F:procollagen-proline 4-dioxygenase activity"/>
    <property type="evidence" value="ECO:0007669"/>
    <property type="project" value="TreeGrafter"/>
</dbReference>
<keyword evidence="2" id="KW-0479">Metal-binding</keyword>
<gene>
    <name evidence="7" type="ORF">PBIL07802_LOCUS25381</name>
</gene>
<dbReference type="PANTHER" id="PTHR10869:SF236">
    <property type="entry name" value="PROLYL 4-HYDROXYLASE ALPHA SUBUNIT DOMAIN-CONTAINING PROTEIN"/>
    <property type="match status" value="1"/>
</dbReference>
<dbReference type="GO" id="GO:0005783">
    <property type="term" value="C:endoplasmic reticulum"/>
    <property type="evidence" value="ECO:0007669"/>
    <property type="project" value="TreeGrafter"/>
</dbReference>
<feature type="domain" description="Prolyl 4-hydroxylase alpha subunit" evidence="6">
    <location>
        <begin position="55"/>
        <end position="260"/>
    </location>
</feature>
<organism evidence="7">
    <name type="scientific">Palpitomonas bilix</name>
    <dbReference type="NCBI Taxonomy" id="652834"/>
    <lineage>
        <taxon>Eukaryota</taxon>
        <taxon>Eukaryota incertae sedis</taxon>
    </lineage>
</organism>
<keyword evidence="4" id="KW-0560">Oxidoreductase</keyword>
<sequence length="262" mass="28441">MGHAKKAAAEKKCKVSEPTTSSSAPIEAILDQAATDFLKKGGSHWQGALVHIDGVRVFSAGGALSPKTCADIIAWGEVKGFTDIRGDRPKKGIAYRRHGRLSIESVIGASALFKIVKPILQTAGAEMVGGKEAVGLSANLRLYRYMKGERFESHVDESLRSVVPPGRSMLTLLFYLSGSGRPVDHVLSHPSLRGKAILTELKEPLHGGDTVFLESKSEEAFRVSPDVGLAMFHTQGEDCRLHYADEVRRGVKYVLRTDVIYA</sequence>
<evidence type="ECO:0000313" key="7">
    <source>
        <dbReference type="EMBL" id="CAE0263084.1"/>
    </source>
</evidence>
<keyword evidence="3" id="KW-0223">Dioxygenase</keyword>
<evidence type="ECO:0000259" key="6">
    <source>
        <dbReference type="SMART" id="SM00702"/>
    </source>
</evidence>
<evidence type="ECO:0000256" key="5">
    <source>
        <dbReference type="ARBA" id="ARBA00023004"/>
    </source>
</evidence>
<evidence type="ECO:0000256" key="2">
    <source>
        <dbReference type="ARBA" id="ARBA00022723"/>
    </source>
</evidence>
<dbReference type="AlphaFoldDB" id="A0A7S3LTE2"/>
<dbReference type="GO" id="GO:0031418">
    <property type="term" value="F:L-ascorbic acid binding"/>
    <property type="evidence" value="ECO:0007669"/>
    <property type="project" value="InterPro"/>
</dbReference>